<reference evidence="1" key="2">
    <citation type="journal article" date="2015" name="Data Brief">
        <title>Shoot transcriptome of the giant reed, Arundo donax.</title>
        <authorList>
            <person name="Barrero R.A."/>
            <person name="Guerrero F.D."/>
            <person name="Moolhuijzen P."/>
            <person name="Goolsby J.A."/>
            <person name="Tidwell J."/>
            <person name="Bellgard S.E."/>
            <person name="Bellgard M.I."/>
        </authorList>
    </citation>
    <scope>NUCLEOTIDE SEQUENCE</scope>
    <source>
        <tissue evidence="1">Shoot tissue taken approximately 20 cm above the soil surface</tissue>
    </source>
</reference>
<protein>
    <submittedName>
        <fullName evidence="1">Uncharacterized protein</fullName>
    </submittedName>
</protein>
<evidence type="ECO:0000313" key="1">
    <source>
        <dbReference type="EMBL" id="JAD60118.1"/>
    </source>
</evidence>
<dbReference type="AlphaFoldDB" id="A0A0A9BDC9"/>
<reference evidence="1" key="1">
    <citation type="submission" date="2014-09" db="EMBL/GenBank/DDBJ databases">
        <authorList>
            <person name="Magalhaes I.L.F."/>
            <person name="Oliveira U."/>
            <person name="Santos F.R."/>
            <person name="Vidigal T.H.D.A."/>
            <person name="Brescovit A.D."/>
            <person name="Santos A.J."/>
        </authorList>
    </citation>
    <scope>NUCLEOTIDE SEQUENCE</scope>
    <source>
        <tissue evidence="1">Shoot tissue taken approximately 20 cm above the soil surface</tissue>
    </source>
</reference>
<organism evidence="1">
    <name type="scientific">Arundo donax</name>
    <name type="common">Giant reed</name>
    <name type="synonym">Donax arundinaceus</name>
    <dbReference type="NCBI Taxonomy" id="35708"/>
    <lineage>
        <taxon>Eukaryota</taxon>
        <taxon>Viridiplantae</taxon>
        <taxon>Streptophyta</taxon>
        <taxon>Embryophyta</taxon>
        <taxon>Tracheophyta</taxon>
        <taxon>Spermatophyta</taxon>
        <taxon>Magnoliopsida</taxon>
        <taxon>Liliopsida</taxon>
        <taxon>Poales</taxon>
        <taxon>Poaceae</taxon>
        <taxon>PACMAD clade</taxon>
        <taxon>Arundinoideae</taxon>
        <taxon>Arundineae</taxon>
        <taxon>Arundo</taxon>
    </lineage>
</organism>
<accession>A0A0A9BDC9</accession>
<sequence length="49" mass="5746">MYLSFMICAESTDCSDSLLPYNNILNLEQITEHFHATIIQYPFPEHLKL</sequence>
<proteinExistence type="predicted"/>
<dbReference type="EMBL" id="GBRH01237777">
    <property type="protein sequence ID" value="JAD60118.1"/>
    <property type="molecule type" value="Transcribed_RNA"/>
</dbReference>
<name>A0A0A9BDC9_ARUDO</name>